<dbReference type="AlphaFoldDB" id="A0A1X3D3B3"/>
<dbReference type="InterPro" id="IPR017853">
    <property type="entry name" value="GH"/>
</dbReference>
<dbReference type="Gene3D" id="3.20.20.80">
    <property type="entry name" value="Glycosidases"/>
    <property type="match status" value="1"/>
</dbReference>
<evidence type="ECO:0000256" key="2">
    <source>
        <dbReference type="ARBA" id="ARBA00022801"/>
    </source>
</evidence>
<keyword evidence="6" id="KW-1185">Reference proteome</keyword>
<reference evidence="6" key="1">
    <citation type="submission" date="2017-01" db="EMBL/GenBank/DDBJ databases">
        <authorList>
            <person name="Wolfgang W.J."/>
            <person name="Cole J."/>
            <person name="Wroblewski D."/>
            <person name="Mcginnis J."/>
            <person name="Musser K.A."/>
        </authorList>
    </citation>
    <scope>NUCLEOTIDE SEQUENCE [LARGE SCALE GENOMIC DNA]</scope>
    <source>
        <strain evidence="6">DSM 19151</strain>
    </source>
</reference>
<dbReference type="GO" id="GO:0005975">
    <property type="term" value="P:carbohydrate metabolic process"/>
    <property type="evidence" value="ECO:0007669"/>
    <property type="project" value="InterPro"/>
</dbReference>
<gene>
    <name evidence="5" type="ORF">BWD09_10960</name>
</gene>
<name>A0A1X3D3B3_9NEIS</name>
<evidence type="ECO:0000313" key="5">
    <source>
        <dbReference type="EMBL" id="OSI14276.1"/>
    </source>
</evidence>
<dbReference type="Pfam" id="PF00728">
    <property type="entry name" value="Glyco_hydro_20"/>
    <property type="match status" value="1"/>
</dbReference>
<accession>A0A1X3D3B3</accession>
<feature type="domain" description="Glycoside hydrolase family 20 catalytic" evidence="4">
    <location>
        <begin position="1"/>
        <end position="314"/>
    </location>
</feature>
<feature type="active site" description="Proton donor" evidence="3">
    <location>
        <position position="162"/>
    </location>
</feature>
<proteinExistence type="inferred from homology"/>
<evidence type="ECO:0000256" key="1">
    <source>
        <dbReference type="ARBA" id="ARBA00006285"/>
    </source>
</evidence>
<evidence type="ECO:0000256" key="3">
    <source>
        <dbReference type="PIRSR" id="PIRSR625705-1"/>
    </source>
</evidence>
<dbReference type="EMBL" id="MTBO01000039">
    <property type="protein sequence ID" value="OSI14276.1"/>
    <property type="molecule type" value="Genomic_DNA"/>
</dbReference>
<comment type="similarity">
    <text evidence="1">Belongs to the glycosyl hydrolase 20 family.</text>
</comment>
<dbReference type="InterPro" id="IPR015883">
    <property type="entry name" value="Glyco_hydro_20_cat"/>
</dbReference>
<dbReference type="PANTHER" id="PTHR43678">
    <property type="entry name" value="PUTATIVE (AFU_ORTHOLOGUE AFUA_2G00640)-RELATED"/>
    <property type="match status" value="1"/>
</dbReference>
<dbReference type="SUPFAM" id="SSF51445">
    <property type="entry name" value="(Trans)glycosidases"/>
    <property type="match status" value="1"/>
</dbReference>
<evidence type="ECO:0000259" key="4">
    <source>
        <dbReference type="Pfam" id="PF00728"/>
    </source>
</evidence>
<dbReference type="InterPro" id="IPR025705">
    <property type="entry name" value="Beta_hexosaminidase_sua/sub"/>
</dbReference>
<dbReference type="STRING" id="194197.BWD09_10960"/>
<protein>
    <submittedName>
        <fullName evidence="5">Molecular chaperone TorD</fullName>
    </submittedName>
</protein>
<dbReference type="OrthoDB" id="9763537at2"/>
<dbReference type="InterPro" id="IPR052764">
    <property type="entry name" value="GH20_Enzymes"/>
</dbReference>
<dbReference type="Proteomes" id="UP000193118">
    <property type="component" value="Unassembled WGS sequence"/>
</dbReference>
<dbReference type="CDD" id="cd06564">
    <property type="entry name" value="GH20_DspB_LnbB-like"/>
    <property type="match status" value="1"/>
</dbReference>
<dbReference type="PRINTS" id="PR00738">
    <property type="entry name" value="GLHYDRLASE20"/>
</dbReference>
<dbReference type="PANTHER" id="PTHR43678:SF1">
    <property type="entry name" value="BETA-N-ACETYLHEXOSAMINIDASE"/>
    <property type="match status" value="1"/>
</dbReference>
<sequence length="343" mass="38367">MLDTARRFYSEREIKKFIDMLAASGGQFLHLHFSDHENYALESALLGQTVETAKRSRSGVYTNPKTGKPFLSRRQMRTIIRYAAAKNIEIVPEVGSPNHMNGIFTLLTHKHGKDYVRALKSKMADDEIDITRPESVAFVKALIDETAETFNRSKHFHIGGDEFGYSAESNHEFIDYANTLAAHLAAKGLKTRMWNDGLINSTVGKLNRDIEITYWSYDGNPADKQAAQTRRAMRASLPELTAKGFSVLNYNSYYLYLVPNGKRDFAHDAGFSAQDIEKRWHLGVWDGENRSNATADTGRIIGAALAVWGENTGKMKNETIRRNTAAPLKAMMRKANAASAATP</sequence>
<keyword evidence="2" id="KW-0378">Hydrolase</keyword>
<organism evidence="5 6">
    <name type="scientific">Neisseria dentiae</name>
    <dbReference type="NCBI Taxonomy" id="194197"/>
    <lineage>
        <taxon>Bacteria</taxon>
        <taxon>Pseudomonadati</taxon>
        <taxon>Pseudomonadota</taxon>
        <taxon>Betaproteobacteria</taxon>
        <taxon>Neisseriales</taxon>
        <taxon>Neisseriaceae</taxon>
        <taxon>Neisseria</taxon>
    </lineage>
</organism>
<evidence type="ECO:0000313" key="6">
    <source>
        <dbReference type="Proteomes" id="UP000193118"/>
    </source>
</evidence>
<comment type="caution">
    <text evidence="5">The sequence shown here is derived from an EMBL/GenBank/DDBJ whole genome shotgun (WGS) entry which is preliminary data.</text>
</comment>
<dbReference type="GO" id="GO:0004563">
    <property type="term" value="F:beta-N-acetylhexosaminidase activity"/>
    <property type="evidence" value="ECO:0007669"/>
    <property type="project" value="InterPro"/>
</dbReference>